<keyword evidence="2" id="KW-1185">Reference proteome</keyword>
<dbReference type="AlphaFoldDB" id="A0A226HN32"/>
<gene>
    <name evidence="1" type="ORF">B0A66_04140</name>
</gene>
<reference evidence="1 2" key="1">
    <citation type="submission" date="2016-11" db="EMBL/GenBank/DDBJ databases">
        <title>Whole genomes of Flavobacteriaceae.</title>
        <authorList>
            <person name="Stine C."/>
            <person name="Li C."/>
            <person name="Tadesse D."/>
        </authorList>
    </citation>
    <scope>NUCLEOTIDE SEQUENCE [LARGE SCALE GENOMIC DNA]</scope>
    <source>
        <strain evidence="1 2">DSM 18292</strain>
    </source>
</reference>
<accession>A0A226HN32</accession>
<dbReference type="Proteomes" id="UP000198345">
    <property type="component" value="Unassembled WGS sequence"/>
</dbReference>
<proteinExistence type="predicted"/>
<protein>
    <submittedName>
        <fullName evidence="1">Uncharacterized protein</fullName>
    </submittedName>
</protein>
<evidence type="ECO:0000313" key="2">
    <source>
        <dbReference type="Proteomes" id="UP000198345"/>
    </source>
</evidence>
<organism evidence="1 2">
    <name type="scientific">Flavobacterium hercynium</name>
    <dbReference type="NCBI Taxonomy" id="387094"/>
    <lineage>
        <taxon>Bacteria</taxon>
        <taxon>Pseudomonadati</taxon>
        <taxon>Bacteroidota</taxon>
        <taxon>Flavobacteriia</taxon>
        <taxon>Flavobacteriales</taxon>
        <taxon>Flavobacteriaceae</taxon>
        <taxon>Flavobacterium</taxon>
    </lineage>
</organism>
<sequence>MLLQLINIDYYRYPKIESKIEIKNVKKITNQRFDNQSFKTFFQKTLKMRIKQSADFQKIITLKKI</sequence>
<name>A0A226HN32_9FLAO</name>
<comment type="caution">
    <text evidence="1">The sequence shown here is derived from an EMBL/GenBank/DDBJ whole genome shotgun (WGS) entry which is preliminary data.</text>
</comment>
<evidence type="ECO:0000313" key="1">
    <source>
        <dbReference type="EMBL" id="OXA94920.1"/>
    </source>
</evidence>
<dbReference type="EMBL" id="MUGW01000008">
    <property type="protein sequence ID" value="OXA94920.1"/>
    <property type="molecule type" value="Genomic_DNA"/>
</dbReference>